<protein>
    <submittedName>
        <fullName evidence="2">Uncharacterized protein</fullName>
    </submittedName>
</protein>
<dbReference type="EMBL" id="GG680729">
    <property type="protein sequence ID" value="EER06290.1"/>
    <property type="molecule type" value="Genomic_DNA"/>
</dbReference>
<dbReference type="RefSeq" id="XP_002774474.1">
    <property type="nucleotide sequence ID" value="XM_002774428.1"/>
</dbReference>
<proteinExistence type="predicted"/>
<sequence length="169" mass="19338">MAPYGIDLRLFPTVFDDDKLFSWTNSSLQHGVRILAHPENDLALDRAIRMVYKVLPKPIDAKRNADATQYFVDALCQHLLKEEDLFMDETPPDIRSTSEIDPAAEGDSNRVVEDPPDSEDDFIKGIWSTSEKRGLKSSLIPETPRSIVARGHKKLRKFFENLVSRRPMR</sequence>
<evidence type="ECO:0000313" key="2">
    <source>
        <dbReference type="EMBL" id="EER06290.1"/>
    </source>
</evidence>
<name>C5LA34_PERM5</name>
<accession>C5LA34</accession>
<keyword evidence="3" id="KW-1185">Reference proteome</keyword>
<reference evidence="2 3" key="1">
    <citation type="submission" date="2008-07" db="EMBL/GenBank/DDBJ databases">
        <authorList>
            <person name="El-Sayed N."/>
            <person name="Caler E."/>
            <person name="Inman J."/>
            <person name="Amedeo P."/>
            <person name="Hass B."/>
            <person name="Wortman J."/>
        </authorList>
    </citation>
    <scope>NUCLEOTIDE SEQUENCE [LARGE SCALE GENOMIC DNA]</scope>
    <source>
        <strain evidence="3">ATCC 50983 / TXsc</strain>
    </source>
</reference>
<dbReference type="AlphaFoldDB" id="C5LA34"/>
<dbReference type="OrthoDB" id="10336517at2759"/>
<feature type="region of interest" description="Disordered" evidence="1">
    <location>
        <begin position="90"/>
        <end position="119"/>
    </location>
</feature>
<dbReference type="Proteomes" id="UP000007800">
    <property type="component" value="Unassembled WGS sequence"/>
</dbReference>
<dbReference type="GeneID" id="9065252"/>
<dbReference type="InParanoid" id="C5LA34"/>
<evidence type="ECO:0000256" key="1">
    <source>
        <dbReference type="SAM" id="MobiDB-lite"/>
    </source>
</evidence>
<organism evidence="3">
    <name type="scientific">Perkinsus marinus (strain ATCC 50983 / TXsc)</name>
    <dbReference type="NCBI Taxonomy" id="423536"/>
    <lineage>
        <taxon>Eukaryota</taxon>
        <taxon>Sar</taxon>
        <taxon>Alveolata</taxon>
        <taxon>Perkinsozoa</taxon>
        <taxon>Perkinsea</taxon>
        <taxon>Perkinsida</taxon>
        <taxon>Perkinsidae</taxon>
        <taxon>Perkinsus</taxon>
    </lineage>
</organism>
<evidence type="ECO:0000313" key="3">
    <source>
        <dbReference type="Proteomes" id="UP000007800"/>
    </source>
</evidence>
<gene>
    <name evidence="2" type="ORF">Pmar_PMAR006055</name>
</gene>